<proteinExistence type="predicted"/>
<reference evidence="1" key="1">
    <citation type="submission" date="2008-02" db="EMBL/GenBank/DDBJ databases">
        <title>Complete sequence of Yersinia pseudotuberculosis YPIII.</title>
        <authorList>
            <consortium name="US DOE Joint Genome Institute"/>
            <person name="Challacombe J.F."/>
            <person name="Bruce D."/>
            <person name="Detter J.C."/>
            <person name="Green L."/>
            <person name="Land M."/>
            <person name="Munk C."/>
            <person name="Lindler L.E."/>
            <person name="Nikolich M.P."/>
            <person name="Brettin T."/>
        </authorList>
    </citation>
    <scope>NUCLEOTIDE SEQUENCE</scope>
    <source>
        <strain evidence="1">YPIII</strain>
    </source>
</reference>
<dbReference type="InterPro" id="IPR003458">
    <property type="entry name" value="Phage_T4_Gp38_tail_assem"/>
</dbReference>
<dbReference type="KEGG" id="ypy:YPK_0915"/>
<accession>A0A0H3B283</accession>
<dbReference type="PANTHER" id="PTHR34413">
    <property type="entry name" value="PROPHAGE TAIL FIBER ASSEMBLY PROTEIN HOMOLOG TFAE-RELATED-RELATED"/>
    <property type="match status" value="1"/>
</dbReference>
<dbReference type="Pfam" id="PF02413">
    <property type="entry name" value="Caudo_TAP"/>
    <property type="match status" value="1"/>
</dbReference>
<evidence type="ECO:0000313" key="1">
    <source>
        <dbReference type="EMBL" id="ACA67216.1"/>
    </source>
</evidence>
<dbReference type="PATRIC" id="fig|502800.11.peg.1541"/>
<organism evidence="1">
    <name type="scientific">Yersinia pseudotuberculosis serotype O:3 (strain YPIII)</name>
    <dbReference type="NCBI Taxonomy" id="502800"/>
    <lineage>
        <taxon>Bacteria</taxon>
        <taxon>Pseudomonadati</taxon>
        <taxon>Pseudomonadota</taxon>
        <taxon>Gammaproteobacteria</taxon>
        <taxon>Enterobacterales</taxon>
        <taxon>Yersiniaceae</taxon>
        <taxon>Yersinia</taxon>
    </lineage>
</organism>
<dbReference type="RefSeq" id="WP_012303698.1">
    <property type="nucleotide sequence ID" value="NZ_CP009792.1"/>
</dbReference>
<dbReference type="PANTHER" id="PTHR34413:SF2">
    <property type="entry name" value="PROPHAGE TAIL FIBER ASSEMBLY PROTEIN HOMOLOG TFAE-RELATED"/>
    <property type="match status" value="1"/>
</dbReference>
<dbReference type="InterPro" id="IPR051220">
    <property type="entry name" value="TFA_Chaperone"/>
</dbReference>
<name>A0A0H3B283_YERPY</name>
<dbReference type="AlphaFoldDB" id="A0A0H3B283"/>
<dbReference type="EMBL" id="CP000950">
    <property type="protein sequence ID" value="ACA67216.1"/>
    <property type="molecule type" value="Genomic_DNA"/>
</dbReference>
<protein>
    <submittedName>
        <fullName evidence="1">Tail assembly chaperone gp38</fullName>
    </submittedName>
</protein>
<sequence length="142" mass="16019">MVYYSATLNGFIPAEWRFDGTYNINTWPGDAVLLSDKESDKYWKVTPAGGKVLGSVSGRPAWVDIPPITIDELIYCAVQNKRVRKEVADSEIDWRQDAVDAEEASKKEISELAAWKKYRVALMRIDISKAPDINWPESPNVA</sequence>
<gene>
    <name evidence="1" type="ordered locus">YPK_0915</name>
</gene>